<evidence type="ECO:0000313" key="3">
    <source>
        <dbReference type="Proteomes" id="UP001159042"/>
    </source>
</evidence>
<proteinExistence type="predicted"/>
<name>A0AAV8WB31_9CUCU</name>
<protein>
    <recommendedName>
        <fullName evidence="4">VWFA domain-containing protein</fullName>
    </recommendedName>
</protein>
<dbReference type="AlphaFoldDB" id="A0AAV8WB31"/>
<evidence type="ECO:0008006" key="4">
    <source>
        <dbReference type="Google" id="ProtNLM"/>
    </source>
</evidence>
<keyword evidence="1" id="KW-0732">Signal</keyword>
<evidence type="ECO:0000256" key="1">
    <source>
        <dbReference type="SAM" id="SignalP"/>
    </source>
</evidence>
<comment type="caution">
    <text evidence="2">The sequence shown here is derived from an EMBL/GenBank/DDBJ whole genome shotgun (WGS) entry which is preliminary data.</text>
</comment>
<feature type="chain" id="PRO_5043361789" description="VWFA domain-containing protein" evidence="1">
    <location>
        <begin position="18"/>
        <end position="685"/>
    </location>
</feature>
<sequence length="685" mass="76096">MKCKCVLILLLIQSCSSQSQHGVRQTSSALPEIIRDCYRRNFTVNSRPPLTLPVLLELIRKIELNERNSVSMKILATSMLHGVVFDGVRRSPSIIQDNDILIPYRATGEQFYKYKVLVDYLTPGQIELFPSDALSTHELCFLHKAFSNTVDPYRRGDEGFTCTDRSSMPLEVSQSNEDMLSNCPLQQGVVKTRFGPVSANHVISGIASGLEKNQVTFHRVIQAINENSNGTDTFIPDTFISSNNEVNSVWVATLAGDLAGVILNQTTEEPLIGNDGFWNDTALPRAFYLKLATWDMTEPDILGGIDGAILGTSVNYWLNILSSTRLSQVLDMYYSERGIPFNFGHKANNRTAALTSLLDSVNFTEQVIGSVKLLQAVGRYEVTLTNGAVEFLADKAVDQLKTVAGKIASAYDRVEYINGREMMAPIELIVILDGTFGHYDGTKLLYTLAESIRVSYYGRPVTLSLGRSLETIIAYYQNKTHIDCTDKRIRPFGQAILVFGDGRLTDADATRSKRAVDSIKSSFPETSLIFVTANENSGFKNLVTDEENDMVVSLTNDVFSMATQLTEKLSKIPASVIRFYCNYLDVRFEDYITPGVDTFYEIHRQYLKRGSVITKFINSDYGDLTVCVLTSRTAPNNRVCKPVTSNGEISFVSRDFCGPESPCDLQFAVTANNSLMKCAGKTSIN</sequence>
<feature type="signal peptide" evidence="1">
    <location>
        <begin position="1"/>
        <end position="17"/>
    </location>
</feature>
<dbReference type="EMBL" id="JANEYG010000004">
    <property type="protein sequence ID" value="KAJ8923845.1"/>
    <property type="molecule type" value="Genomic_DNA"/>
</dbReference>
<reference evidence="2 3" key="1">
    <citation type="journal article" date="2023" name="Insect Mol. Biol.">
        <title>Genome sequencing provides insights into the evolution of gene families encoding plant cell wall-degrading enzymes in longhorned beetles.</title>
        <authorList>
            <person name="Shin N.R."/>
            <person name="Okamura Y."/>
            <person name="Kirsch R."/>
            <person name="Pauchet Y."/>
        </authorList>
    </citation>
    <scope>NUCLEOTIDE SEQUENCE [LARGE SCALE GENOMIC DNA]</scope>
    <source>
        <strain evidence="2">EAD_L_NR</strain>
    </source>
</reference>
<gene>
    <name evidence="2" type="ORF">NQ315_010427</name>
</gene>
<evidence type="ECO:0000313" key="2">
    <source>
        <dbReference type="EMBL" id="KAJ8923845.1"/>
    </source>
</evidence>
<keyword evidence="3" id="KW-1185">Reference proteome</keyword>
<accession>A0AAV8WB31</accession>
<organism evidence="2 3">
    <name type="scientific">Exocentrus adspersus</name>
    <dbReference type="NCBI Taxonomy" id="1586481"/>
    <lineage>
        <taxon>Eukaryota</taxon>
        <taxon>Metazoa</taxon>
        <taxon>Ecdysozoa</taxon>
        <taxon>Arthropoda</taxon>
        <taxon>Hexapoda</taxon>
        <taxon>Insecta</taxon>
        <taxon>Pterygota</taxon>
        <taxon>Neoptera</taxon>
        <taxon>Endopterygota</taxon>
        <taxon>Coleoptera</taxon>
        <taxon>Polyphaga</taxon>
        <taxon>Cucujiformia</taxon>
        <taxon>Chrysomeloidea</taxon>
        <taxon>Cerambycidae</taxon>
        <taxon>Lamiinae</taxon>
        <taxon>Acanthocinini</taxon>
        <taxon>Exocentrus</taxon>
    </lineage>
</organism>
<dbReference type="PROSITE" id="PS51257">
    <property type="entry name" value="PROKAR_LIPOPROTEIN"/>
    <property type="match status" value="1"/>
</dbReference>
<dbReference type="Proteomes" id="UP001159042">
    <property type="component" value="Unassembled WGS sequence"/>
</dbReference>